<protein>
    <submittedName>
        <fullName evidence="2">Uncharacterized protein</fullName>
    </submittedName>
</protein>
<feature type="transmembrane region" description="Helical" evidence="1">
    <location>
        <begin position="50"/>
        <end position="71"/>
    </location>
</feature>
<feature type="transmembrane region" description="Helical" evidence="1">
    <location>
        <begin position="103"/>
        <end position="125"/>
    </location>
</feature>
<feature type="transmembrane region" description="Helical" evidence="1">
    <location>
        <begin position="12"/>
        <end position="38"/>
    </location>
</feature>
<dbReference type="RefSeq" id="WP_253485074.1">
    <property type="nucleotide sequence ID" value="NZ_JALJXV010000013.1"/>
</dbReference>
<reference evidence="2" key="1">
    <citation type="submission" date="2022-03" db="EMBL/GenBank/DDBJ databases">
        <title>Genomic Encyclopedia of Type Strains, Phase III (KMG-III): the genomes of soil and plant-associated and newly described type strains.</title>
        <authorList>
            <person name="Whitman W."/>
        </authorList>
    </citation>
    <scope>NUCLEOTIDE SEQUENCE</scope>
    <source>
        <strain evidence="2">ANL 6-2</strain>
    </source>
</reference>
<feature type="transmembrane region" description="Helical" evidence="1">
    <location>
        <begin position="260"/>
        <end position="279"/>
    </location>
</feature>
<organism evidence="2 3">
    <name type="scientific">Natronocella acetinitrilica</name>
    <dbReference type="NCBI Taxonomy" id="414046"/>
    <lineage>
        <taxon>Bacteria</taxon>
        <taxon>Pseudomonadati</taxon>
        <taxon>Pseudomonadota</taxon>
        <taxon>Gammaproteobacteria</taxon>
        <taxon>Chromatiales</taxon>
        <taxon>Ectothiorhodospiraceae</taxon>
        <taxon>Natronocella</taxon>
    </lineage>
</organism>
<evidence type="ECO:0000256" key="1">
    <source>
        <dbReference type="SAM" id="Phobius"/>
    </source>
</evidence>
<name>A0AAE3KE53_9GAMM</name>
<sequence length="288" mass="29936">MQTTAGNHYPGVSWGAILAGAACAAAFSFILLILGFGLGLSSISPWSNSGVSAAVIGVSSFIWVAFTQITASGLGGYLAGRLRVKWIDVDNNEVYFRDTAHGLITWAVATLFAAALLTSTVSGILSGGAKAGAEIAGGAASAAGSLVETTNGSADQDSNYFVDSLLRTSPGATGDQRANDDIRSELSTIIFRDLINGDLSTEDSRYAAQVVANHTGLTEQQAQERVTTVVNQARELATEARQTALDTAEATRKTAAYSSLWMFVALLCGAFFASFMATVGGRQRDALA</sequence>
<keyword evidence="1" id="KW-1133">Transmembrane helix</keyword>
<comment type="caution">
    <text evidence="2">The sequence shown here is derived from an EMBL/GenBank/DDBJ whole genome shotgun (WGS) entry which is preliminary data.</text>
</comment>
<dbReference type="AlphaFoldDB" id="A0AAE3KE53"/>
<keyword evidence="1" id="KW-0472">Membrane</keyword>
<keyword evidence="3" id="KW-1185">Reference proteome</keyword>
<dbReference type="Proteomes" id="UP001205843">
    <property type="component" value="Unassembled WGS sequence"/>
</dbReference>
<proteinExistence type="predicted"/>
<evidence type="ECO:0000313" key="2">
    <source>
        <dbReference type="EMBL" id="MCP1677073.1"/>
    </source>
</evidence>
<evidence type="ECO:0000313" key="3">
    <source>
        <dbReference type="Proteomes" id="UP001205843"/>
    </source>
</evidence>
<accession>A0AAE3KE53</accession>
<dbReference type="EMBL" id="JALJXV010000013">
    <property type="protein sequence ID" value="MCP1677073.1"/>
    <property type="molecule type" value="Genomic_DNA"/>
</dbReference>
<gene>
    <name evidence="2" type="ORF">J2T57_004247</name>
</gene>
<keyword evidence="1" id="KW-0812">Transmembrane</keyword>